<name>A0AAE1QM77_9EUCA</name>
<feature type="compositionally biased region" description="Basic and acidic residues" evidence="1">
    <location>
        <begin position="55"/>
        <end position="80"/>
    </location>
</feature>
<keyword evidence="3" id="KW-1185">Reference proteome</keyword>
<evidence type="ECO:0000313" key="2">
    <source>
        <dbReference type="EMBL" id="KAK4329035.1"/>
    </source>
</evidence>
<organism evidence="2 3">
    <name type="scientific">Petrolisthes manimaculis</name>
    <dbReference type="NCBI Taxonomy" id="1843537"/>
    <lineage>
        <taxon>Eukaryota</taxon>
        <taxon>Metazoa</taxon>
        <taxon>Ecdysozoa</taxon>
        <taxon>Arthropoda</taxon>
        <taxon>Crustacea</taxon>
        <taxon>Multicrustacea</taxon>
        <taxon>Malacostraca</taxon>
        <taxon>Eumalacostraca</taxon>
        <taxon>Eucarida</taxon>
        <taxon>Decapoda</taxon>
        <taxon>Pleocyemata</taxon>
        <taxon>Anomura</taxon>
        <taxon>Galatheoidea</taxon>
        <taxon>Porcellanidae</taxon>
        <taxon>Petrolisthes</taxon>
    </lineage>
</organism>
<gene>
    <name evidence="2" type="ORF">Pmani_000591</name>
</gene>
<sequence length="112" mass="12925">MEHIRQLQAKSAAMEEREKKLQAEIEEMWRLVNMALSNQMQNLNMSPAPVTSQQLEEKKKEDIQKKIEERKSRIDGDIRPNRPKGSPKPSPTRGGSHLRHSYSAFNLSQVSE</sequence>
<dbReference type="AlphaFoldDB" id="A0AAE1QM77"/>
<dbReference type="EMBL" id="JAWZYT010000041">
    <property type="protein sequence ID" value="KAK4329035.1"/>
    <property type="molecule type" value="Genomic_DNA"/>
</dbReference>
<dbReference type="Proteomes" id="UP001292094">
    <property type="component" value="Unassembled WGS sequence"/>
</dbReference>
<feature type="compositionally biased region" description="Polar residues" evidence="1">
    <location>
        <begin position="103"/>
        <end position="112"/>
    </location>
</feature>
<protein>
    <submittedName>
        <fullName evidence="2">Uncharacterized protein</fullName>
    </submittedName>
</protein>
<feature type="region of interest" description="Disordered" evidence="1">
    <location>
        <begin position="42"/>
        <end position="112"/>
    </location>
</feature>
<reference evidence="2" key="1">
    <citation type="submission" date="2023-11" db="EMBL/GenBank/DDBJ databases">
        <title>Genome assemblies of two species of porcelain crab, Petrolisthes cinctipes and Petrolisthes manimaculis (Anomura: Porcellanidae).</title>
        <authorList>
            <person name="Angst P."/>
        </authorList>
    </citation>
    <scope>NUCLEOTIDE SEQUENCE</scope>
    <source>
        <strain evidence="2">PB745_02</strain>
        <tissue evidence="2">Gill</tissue>
    </source>
</reference>
<comment type="caution">
    <text evidence="2">The sequence shown here is derived from an EMBL/GenBank/DDBJ whole genome shotgun (WGS) entry which is preliminary data.</text>
</comment>
<evidence type="ECO:0000313" key="3">
    <source>
        <dbReference type="Proteomes" id="UP001292094"/>
    </source>
</evidence>
<accession>A0AAE1QM77</accession>
<feature type="compositionally biased region" description="Polar residues" evidence="1">
    <location>
        <begin position="42"/>
        <end position="54"/>
    </location>
</feature>
<proteinExistence type="predicted"/>
<evidence type="ECO:0000256" key="1">
    <source>
        <dbReference type="SAM" id="MobiDB-lite"/>
    </source>
</evidence>